<dbReference type="SUPFAM" id="SSF52540">
    <property type="entry name" value="P-loop containing nucleoside triphosphate hydrolases"/>
    <property type="match status" value="1"/>
</dbReference>
<dbReference type="PROSITE" id="PS00211">
    <property type="entry name" value="ABC_TRANSPORTER_1"/>
    <property type="match status" value="1"/>
</dbReference>
<sequence>MQGVVGRTGAGKSSIIQALFRLTPLYAGDGIIEIDGINIGSVPLRRCRGLISIIPQDPVIFSGSLRSNLDPFDRLADEELWKALEQVELKSTVAAFAGGLNTNMSEGGTNMSAGQRQLICLARAILKGSKILILDEATANVDHRTDELIQRTIRTQFANCTVLTIAHRLHTVMDYDRVLVMDAGQMVEFDSPQKLLQIRDGFFHKLVQEHGPQDTANSDIVH</sequence>
<dbReference type="CDD" id="cd03244">
    <property type="entry name" value="ABCC_MRP_domain2"/>
    <property type="match status" value="1"/>
</dbReference>
<dbReference type="Proteomes" id="UP000075881">
    <property type="component" value="Unassembled WGS sequence"/>
</dbReference>
<dbReference type="GO" id="GO:0016887">
    <property type="term" value="F:ATP hydrolysis activity"/>
    <property type="evidence" value="ECO:0007669"/>
    <property type="project" value="InterPro"/>
</dbReference>
<keyword evidence="7" id="KW-0472">Membrane</keyword>
<evidence type="ECO:0000256" key="5">
    <source>
        <dbReference type="ARBA" id="ARBA00022840"/>
    </source>
</evidence>
<keyword evidence="2" id="KW-0813">Transport</keyword>
<dbReference type="Pfam" id="PF00005">
    <property type="entry name" value="ABC_tran"/>
    <property type="match status" value="1"/>
</dbReference>
<dbReference type="GO" id="GO:0016020">
    <property type="term" value="C:membrane"/>
    <property type="evidence" value="ECO:0007669"/>
    <property type="project" value="UniProtKB-SubCell"/>
</dbReference>
<keyword evidence="6" id="KW-1133">Transmembrane helix</keyword>
<dbReference type="InterPro" id="IPR050173">
    <property type="entry name" value="ABC_transporter_C-like"/>
</dbReference>
<dbReference type="InterPro" id="IPR017871">
    <property type="entry name" value="ABC_transporter-like_CS"/>
</dbReference>
<dbReference type="Gene3D" id="3.40.50.300">
    <property type="entry name" value="P-loop containing nucleotide triphosphate hydrolases"/>
    <property type="match status" value="1"/>
</dbReference>
<evidence type="ECO:0000256" key="2">
    <source>
        <dbReference type="ARBA" id="ARBA00022448"/>
    </source>
</evidence>
<evidence type="ECO:0000259" key="8">
    <source>
        <dbReference type="PROSITE" id="PS50893"/>
    </source>
</evidence>
<keyword evidence="4" id="KW-0547">Nucleotide-binding</keyword>
<evidence type="ECO:0000256" key="7">
    <source>
        <dbReference type="ARBA" id="ARBA00023136"/>
    </source>
</evidence>
<dbReference type="InterPro" id="IPR003439">
    <property type="entry name" value="ABC_transporter-like_ATP-bd"/>
</dbReference>
<reference evidence="9" key="2">
    <citation type="submission" date="2020-05" db="UniProtKB">
        <authorList>
            <consortium name="EnsemblMetazoa"/>
        </authorList>
    </citation>
    <scope>IDENTIFICATION</scope>
    <source>
        <strain evidence="9">ACHKN1017</strain>
    </source>
</reference>
<dbReference type="InterPro" id="IPR027417">
    <property type="entry name" value="P-loop_NTPase"/>
</dbReference>
<organism evidence="9 10">
    <name type="scientific">Anopheles christyi</name>
    <dbReference type="NCBI Taxonomy" id="43041"/>
    <lineage>
        <taxon>Eukaryota</taxon>
        <taxon>Metazoa</taxon>
        <taxon>Ecdysozoa</taxon>
        <taxon>Arthropoda</taxon>
        <taxon>Hexapoda</taxon>
        <taxon>Insecta</taxon>
        <taxon>Pterygota</taxon>
        <taxon>Neoptera</taxon>
        <taxon>Endopterygota</taxon>
        <taxon>Diptera</taxon>
        <taxon>Nematocera</taxon>
        <taxon>Culicoidea</taxon>
        <taxon>Culicidae</taxon>
        <taxon>Anophelinae</taxon>
        <taxon>Anopheles</taxon>
    </lineage>
</organism>
<keyword evidence="10" id="KW-1185">Reference proteome</keyword>
<dbReference type="PANTHER" id="PTHR24223:SF324">
    <property type="entry name" value="LD17001P"/>
    <property type="match status" value="1"/>
</dbReference>
<protein>
    <recommendedName>
        <fullName evidence="8">ABC transporter domain-containing protein</fullName>
    </recommendedName>
</protein>
<dbReference type="PROSITE" id="PS50893">
    <property type="entry name" value="ABC_TRANSPORTER_2"/>
    <property type="match status" value="1"/>
</dbReference>
<dbReference type="SMART" id="SM00382">
    <property type="entry name" value="AAA"/>
    <property type="match status" value="1"/>
</dbReference>
<evidence type="ECO:0000313" key="10">
    <source>
        <dbReference type="Proteomes" id="UP000075881"/>
    </source>
</evidence>
<dbReference type="EnsemblMetazoa" id="ACHR006414-RA">
    <property type="protein sequence ID" value="ACHR006414-PA"/>
    <property type="gene ID" value="ACHR006414"/>
</dbReference>
<comment type="subcellular location">
    <subcellularLocation>
        <location evidence="1">Membrane</location>
        <topology evidence="1">Multi-pass membrane protein</topology>
    </subcellularLocation>
</comment>
<dbReference type="GO" id="GO:0005524">
    <property type="term" value="F:ATP binding"/>
    <property type="evidence" value="ECO:0007669"/>
    <property type="project" value="UniProtKB-KW"/>
</dbReference>
<dbReference type="AlphaFoldDB" id="A0A182K6M9"/>
<dbReference type="GO" id="GO:0042626">
    <property type="term" value="F:ATPase-coupled transmembrane transporter activity"/>
    <property type="evidence" value="ECO:0007669"/>
    <property type="project" value="TreeGrafter"/>
</dbReference>
<dbReference type="FunFam" id="3.40.50.300:FF:000163">
    <property type="entry name" value="Multidrug resistance-associated protein member 4"/>
    <property type="match status" value="1"/>
</dbReference>
<dbReference type="VEuPathDB" id="VectorBase:ACHR006414"/>
<dbReference type="InterPro" id="IPR003593">
    <property type="entry name" value="AAA+_ATPase"/>
</dbReference>
<accession>A0A182K6M9</accession>
<evidence type="ECO:0000256" key="3">
    <source>
        <dbReference type="ARBA" id="ARBA00022692"/>
    </source>
</evidence>
<name>A0A182K6M9_9DIPT</name>
<proteinExistence type="predicted"/>
<dbReference type="STRING" id="43041.A0A182K6M9"/>
<keyword evidence="5" id="KW-0067">ATP-binding</keyword>
<reference evidence="10" key="1">
    <citation type="submission" date="2013-03" db="EMBL/GenBank/DDBJ databases">
        <title>The Genome Sequence of Anopheles christyi ACHKN1017.</title>
        <authorList>
            <consortium name="The Broad Institute Genomics Platform"/>
            <person name="Neafsey D.E."/>
            <person name="Besansky N."/>
            <person name="Walker B."/>
            <person name="Young S.K."/>
            <person name="Zeng Q."/>
            <person name="Gargeya S."/>
            <person name="Fitzgerald M."/>
            <person name="Haas B."/>
            <person name="Abouelleil A."/>
            <person name="Allen A.W."/>
            <person name="Alvarado L."/>
            <person name="Arachchi H.M."/>
            <person name="Berlin A.M."/>
            <person name="Chapman S.B."/>
            <person name="Gainer-Dewar J."/>
            <person name="Goldberg J."/>
            <person name="Griggs A."/>
            <person name="Gujja S."/>
            <person name="Hansen M."/>
            <person name="Howarth C."/>
            <person name="Imamovic A."/>
            <person name="Ireland A."/>
            <person name="Larimer J."/>
            <person name="McCowan C."/>
            <person name="Murphy C."/>
            <person name="Pearson M."/>
            <person name="Poon T.W."/>
            <person name="Priest M."/>
            <person name="Roberts A."/>
            <person name="Saif S."/>
            <person name="Shea T."/>
            <person name="Sisk P."/>
            <person name="Sykes S."/>
            <person name="Wortman J."/>
            <person name="Nusbaum C."/>
            <person name="Birren B."/>
        </authorList>
    </citation>
    <scope>NUCLEOTIDE SEQUENCE [LARGE SCALE GENOMIC DNA]</scope>
    <source>
        <strain evidence="10">ACHKN1017</strain>
    </source>
</reference>
<evidence type="ECO:0000256" key="1">
    <source>
        <dbReference type="ARBA" id="ARBA00004141"/>
    </source>
</evidence>
<evidence type="ECO:0000313" key="9">
    <source>
        <dbReference type="EnsemblMetazoa" id="ACHR006414-PA"/>
    </source>
</evidence>
<keyword evidence="3" id="KW-0812">Transmembrane</keyword>
<evidence type="ECO:0000256" key="6">
    <source>
        <dbReference type="ARBA" id="ARBA00022989"/>
    </source>
</evidence>
<evidence type="ECO:0000256" key="4">
    <source>
        <dbReference type="ARBA" id="ARBA00022741"/>
    </source>
</evidence>
<dbReference type="PANTHER" id="PTHR24223">
    <property type="entry name" value="ATP-BINDING CASSETTE SUB-FAMILY C"/>
    <property type="match status" value="1"/>
</dbReference>
<feature type="domain" description="ABC transporter" evidence="8">
    <location>
        <begin position="1"/>
        <end position="208"/>
    </location>
</feature>